<dbReference type="OrthoDB" id="4312611at2"/>
<dbReference type="EMBL" id="BHZC01000001">
    <property type="protein sequence ID" value="GCD38028.1"/>
    <property type="molecule type" value="Genomic_DNA"/>
</dbReference>
<dbReference type="Proteomes" id="UP000287830">
    <property type="component" value="Unassembled WGS sequence"/>
</dbReference>
<name>A0A7U9L0K5_9ACTN</name>
<evidence type="ECO:0000313" key="1">
    <source>
        <dbReference type="EMBL" id="GCD38028.1"/>
    </source>
</evidence>
<reference evidence="1 2" key="1">
    <citation type="submission" date="2018-11" db="EMBL/GenBank/DDBJ databases">
        <title>Whole genome sequence of Streptomyces chrestomyceticus NBRC 13444(T).</title>
        <authorList>
            <person name="Komaki H."/>
            <person name="Tamura T."/>
        </authorList>
    </citation>
    <scope>NUCLEOTIDE SEQUENCE [LARGE SCALE GENOMIC DNA]</scope>
    <source>
        <strain evidence="1 2">NBRC 13444</strain>
    </source>
</reference>
<dbReference type="AlphaFoldDB" id="A0A7U9L0K5"/>
<evidence type="ECO:0000313" key="2">
    <source>
        <dbReference type="Proteomes" id="UP000287830"/>
    </source>
</evidence>
<gene>
    <name evidence="1" type="ORF">OEIGOIKO_05838</name>
</gene>
<accession>A0A7U9L0K5</accession>
<protein>
    <submittedName>
        <fullName evidence="1">Uncharacterized protein</fullName>
    </submittedName>
</protein>
<proteinExistence type="predicted"/>
<dbReference type="GeneID" id="95624602"/>
<dbReference type="RefSeq" id="WP_125047334.1">
    <property type="nucleotide sequence ID" value="NZ_BHZC01000001.1"/>
</dbReference>
<organism evidence="1 2">
    <name type="scientific">Streptomyces chrestomyceticus JCM 4735</name>
    <dbReference type="NCBI Taxonomy" id="1306181"/>
    <lineage>
        <taxon>Bacteria</taxon>
        <taxon>Bacillati</taxon>
        <taxon>Actinomycetota</taxon>
        <taxon>Actinomycetes</taxon>
        <taxon>Kitasatosporales</taxon>
        <taxon>Streptomycetaceae</taxon>
        <taxon>Streptomyces</taxon>
    </lineage>
</organism>
<comment type="caution">
    <text evidence="1">The sequence shown here is derived from an EMBL/GenBank/DDBJ whole genome shotgun (WGS) entry which is preliminary data.</text>
</comment>
<sequence>MKTTTPRPAIEALDVPVEQVRLDIASHVTPAKVLSALRDVQARQQAATTSADDDALVRAMGDKERAATAGAIYLIEHPECCSTAADYPDWTCGGTA</sequence>